<keyword evidence="4" id="KW-1185">Reference proteome</keyword>
<dbReference type="InterPro" id="IPR050807">
    <property type="entry name" value="TransReg_Diox_bact_type"/>
</dbReference>
<evidence type="ECO:0000256" key="1">
    <source>
        <dbReference type="ARBA" id="ARBA00023125"/>
    </source>
</evidence>
<proteinExistence type="predicted"/>
<dbReference type="InterPro" id="IPR001387">
    <property type="entry name" value="Cro/C1-type_HTH"/>
</dbReference>
<name>A0ABQ3BUG3_9ACTN</name>
<dbReference type="Gene3D" id="1.10.260.40">
    <property type="entry name" value="lambda repressor-like DNA-binding domains"/>
    <property type="match status" value="1"/>
</dbReference>
<dbReference type="PANTHER" id="PTHR46797:SF1">
    <property type="entry name" value="METHYLPHOSPHONATE SYNTHASE"/>
    <property type="match status" value="1"/>
</dbReference>
<dbReference type="Pfam" id="PF01381">
    <property type="entry name" value="HTH_3"/>
    <property type="match status" value="1"/>
</dbReference>
<dbReference type="PANTHER" id="PTHR46797">
    <property type="entry name" value="HTH-TYPE TRANSCRIPTIONAL REGULATOR"/>
    <property type="match status" value="1"/>
</dbReference>
<keyword evidence="1" id="KW-0238">DNA-binding</keyword>
<organism evidence="3 4">
    <name type="scientific">Streptomyces rubiginosohelvolus</name>
    <dbReference type="NCBI Taxonomy" id="67362"/>
    <lineage>
        <taxon>Bacteria</taxon>
        <taxon>Bacillati</taxon>
        <taxon>Actinomycetota</taxon>
        <taxon>Actinomycetes</taxon>
        <taxon>Kitasatosporales</taxon>
        <taxon>Streptomycetaceae</taxon>
        <taxon>Streptomyces</taxon>
    </lineage>
</organism>
<protein>
    <recommendedName>
        <fullName evidence="2">HTH cro/C1-type domain-containing protein</fullName>
    </recommendedName>
</protein>
<dbReference type="InterPro" id="IPR010982">
    <property type="entry name" value="Lambda_DNA-bd_dom_sf"/>
</dbReference>
<comment type="caution">
    <text evidence="3">The sequence shown here is derived from an EMBL/GenBank/DDBJ whole genome shotgun (WGS) entry which is preliminary data.</text>
</comment>
<dbReference type="SUPFAM" id="SSF47413">
    <property type="entry name" value="lambda repressor-like DNA-binding domains"/>
    <property type="match status" value="1"/>
</dbReference>
<dbReference type="PROSITE" id="PS50943">
    <property type="entry name" value="HTH_CROC1"/>
    <property type="match status" value="1"/>
</dbReference>
<evidence type="ECO:0000259" key="2">
    <source>
        <dbReference type="PROSITE" id="PS50943"/>
    </source>
</evidence>
<dbReference type="EMBL" id="BMUW01000004">
    <property type="protein sequence ID" value="GGZ52964.1"/>
    <property type="molecule type" value="Genomic_DNA"/>
</dbReference>
<sequence length="79" mass="8485">MSHMKAHYQDPVQIRRRRIEAGLTQEGLGKKAKVSKAHISMIERGTAGASAPLLSRLAEALECEVADLMPPPIPASVPA</sequence>
<feature type="domain" description="HTH cro/C1-type" evidence="2">
    <location>
        <begin position="14"/>
        <end position="68"/>
    </location>
</feature>
<dbReference type="SMART" id="SM00530">
    <property type="entry name" value="HTH_XRE"/>
    <property type="match status" value="1"/>
</dbReference>
<gene>
    <name evidence="3" type="ORF">GCM10010328_29710</name>
</gene>
<evidence type="ECO:0000313" key="3">
    <source>
        <dbReference type="EMBL" id="GGZ52964.1"/>
    </source>
</evidence>
<accession>A0ABQ3BUG3</accession>
<dbReference type="Proteomes" id="UP000624183">
    <property type="component" value="Unassembled WGS sequence"/>
</dbReference>
<evidence type="ECO:0000313" key="4">
    <source>
        <dbReference type="Proteomes" id="UP000624183"/>
    </source>
</evidence>
<reference evidence="4" key="1">
    <citation type="journal article" date="2019" name="Int. J. Syst. Evol. Microbiol.">
        <title>The Global Catalogue of Microorganisms (GCM) 10K type strain sequencing project: providing services to taxonomists for standard genome sequencing and annotation.</title>
        <authorList>
            <consortium name="The Broad Institute Genomics Platform"/>
            <consortium name="The Broad Institute Genome Sequencing Center for Infectious Disease"/>
            <person name="Wu L."/>
            <person name="Ma J."/>
        </authorList>
    </citation>
    <scope>NUCLEOTIDE SEQUENCE [LARGE SCALE GENOMIC DNA]</scope>
    <source>
        <strain evidence="4">JCM 4602</strain>
    </source>
</reference>
<dbReference type="CDD" id="cd00093">
    <property type="entry name" value="HTH_XRE"/>
    <property type="match status" value="1"/>
</dbReference>